<protein>
    <submittedName>
        <fullName evidence="1">Uncharacterized protein</fullName>
    </submittedName>
</protein>
<dbReference type="AlphaFoldDB" id="A0AAD7ZC16"/>
<feature type="non-terminal residue" evidence="1">
    <location>
        <position position="56"/>
    </location>
</feature>
<accession>A0AAD7ZC16</accession>
<reference evidence="1" key="1">
    <citation type="journal article" date="2023" name="IScience">
        <title>Live-bearing cockroach genome reveals convergent evolutionary mechanisms linked to viviparity in insects and beyond.</title>
        <authorList>
            <person name="Fouks B."/>
            <person name="Harrison M.C."/>
            <person name="Mikhailova A.A."/>
            <person name="Marchal E."/>
            <person name="English S."/>
            <person name="Carruthers M."/>
            <person name="Jennings E.C."/>
            <person name="Chiamaka E.L."/>
            <person name="Frigard R.A."/>
            <person name="Pippel M."/>
            <person name="Attardo G.M."/>
            <person name="Benoit J.B."/>
            <person name="Bornberg-Bauer E."/>
            <person name="Tobe S.S."/>
        </authorList>
    </citation>
    <scope>NUCLEOTIDE SEQUENCE</scope>
    <source>
        <strain evidence="1">Stay&amp;Tobe</strain>
    </source>
</reference>
<dbReference type="Proteomes" id="UP001233999">
    <property type="component" value="Unassembled WGS sequence"/>
</dbReference>
<keyword evidence="2" id="KW-1185">Reference proteome</keyword>
<gene>
    <name evidence="1" type="ORF">L9F63_005635</name>
</gene>
<organism evidence="1 2">
    <name type="scientific">Diploptera punctata</name>
    <name type="common">Pacific beetle cockroach</name>
    <dbReference type="NCBI Taxonomy" id="6984"/>
    <lineage>
        <taxon>Eukaryota</taxon>
        <taxon>Metazoa</taxon>
        <taxon>Ecdysozoa</taxon>
        <taxon>Arthropoda</taxon>
        <taxon>Hexapoda</taxon>
        <taxon>Insecta</taxon>
        <taxon>Pterygota</taxon>
        <taxon>Neoptera</taxon>
        <taxon>Polyneoptera</taxon>
        <taxon>Dictyoptera</taxon>
        <taxon>Blattodea</taxon>
        <taxon>Blaberoidea</taxon>
        <taxon>Blaberidae</taxon>
        <taxon>Diplopterinae</taxon>
        <taxon>Diploptera</taxon>
    </lineage>
</organism>
<comment type="caution">
    <text evidence="1">The sequence shown here is derived from an EMBL/GenBank/DDBJ whole genome shotgun (WGS) entry which is preliminary data.</text>
</comment>
<name>A0AAD7ZC16_DIPPU</name>
<evidence type="ECO:0000313" key="2">
    <source>
        <dbReference type="Proteomes" id="UP001233999"/>
    </source>
</evidence>
<evidence type="ECO:0000313" key="1">
    <source>
        <dbReference type="EMBL" id="KAJ9577779.1"/>
    </source>
</evidence>
<dbReference type="EMBL" id="JASPKZ010009346">
    <property type="protein sequence ID" value="KAJ9577779.1"/>
    <property type="molecule type" value="Genomic_DNA"/>
</dbReference>
<proteinExistence type="predicted"/>
<reference evidence="1" key="2">
    <citation type="submission" date="2023-05" db="EMBL/GenBank/DDBJ databases">
        <authorList>
            <person name="Fouks B."/>
        </authorList>
    </citation>
    <scope>NUCLEOTIDE SEQUENCE</scope>
    <source>
        <strain evidence="1">Stay&amp;Tobe</strain>
        <tissue evidence="1">Testes</tissue>
    </source>
</reference>
<sequence length="56" mass="6804">QRKQARKSERFPLSYISKGIPAIQWQHKKVKRYNAENVISRIFMTILDIKSFRLRQ</sequence>
<feature type="non-terminal residue" evidence="1">
    <location>
        <position position="1"/>
    </location>
</feature>